<proteinExistence type="predicted"/>
<keyword evidence="3" id="KW-1185">Reference proteome</keyword>
<evidence type="ECO:0000256" key="1">
    <source>
        <dbReference type="SAM" id="MobiDB-lite"/>
    </source>
</evidence>
<dbReference type="EMBL" id="JAHDVG010000470">
    <property type="protein sequence ID" value="KAH1180476.1"/>
    <property type="molecule type" value="Genomic_DNA"/>
</dbReference>
<evidence type="ECO:0000313" key="2">
    <source>
        <dbReference type="EMBL" id="KAH1180476.1"/>
    </source>
</evidence>
<dbReference type="AlphaFoldDB" id="A0A9D3XIP8"/>
<feature type="compositionally biased region" description="Low complexity" evidence="1">
    <location>
        <begin position="1"/>
        <end position="15"/>
    </location>
</feature>
<dbReference type="Proteomes" id="UP000827986">
    <property type="component" value="Unassembled WGS sequence"/>
</dbReference>
<reference evidence="2" key="1">
    <citation type="submission" date="2021-09" db="EMBL/GenBank/DDBJ databases">
        <title>The genome of Mauremys mutica provides insights into the evolution of semi-aquatic lifestyle.</title>
        <authorList>
            <person name="Gong S."/>
            <person name="Gao Y."/>
        </authorList>
    </citation>
    <scope>NUCLEOTIDE SEQUENCE</scope>
    <source>
        <strain evidence="2">MM-2020</strain>
        <tissue evidence="2">Muscle</tissue>
    </source>
</reference>
<feature type="compositionally biased region" description="Polar residues" evidence="1">
    <location>
        <begin position="29"/>
        <end position="38"/>
    </location>
</feature>
<feature type="non-terminal residue" evidence="2">
    <location>
        <position position="1"/>
    </location>
</feature>
<gene>
    <name evidence="2" type="ORF">KIL84_009312</name>
</gene>
<accession>A0A9D3XIP8</accession>
<organism evidence="2 3">
    <name type="scientific">Mauremys mutica</name>
    <name type="common">yellowpond turtle</name>
    <dbReference type="NCBI Taxonomy" id="74926"/>
    <lineage>
        <taxon>Eukaryota</taxon>
        <taxon>Metazoa</taxon>
        <taxon>Chordata</taxon>
        <taxon>Craniata</taxon>
        <taxon>Vertebrata</taxon>
        <taxon>Euteleostomi</taxon>
        <taxon>Archelosauria</taxon>
        <taxon>Testudinata</taxon>
        <taxon>Testudines</taxon>
        <taxon>Cryptodira</taxon>
        <taxon>Durocryptodira</taxon>
        <taxon>Testudinoidea</taxon>
        <taxon>Geoemydidae</taxon>
        <taxon>Geoemydinae</taxon>
        <taxon>Mauremys</taxon>
    </lineage>
</organism>
<name>A0A9D3XIP8_9SAUR</name>
<protein>
    <submittedName>
        <fullName evidence="2">Uncharacterized protein</fullName>
    </submittedName>
</protein>
<comment type="caution">
    <text evidence="2">The sequence shown here is derived from an EMBL/GenBank/DDBJ whole genome shotgun (WGS) entry which is preliminary data.</text>
</comment>
<sequence>MVPALPFPSLSSSPVPAIPLENKCDNPGSVFQDSQSRNTDVKKGHRRDREALVDVNICTDELKRWRLPASLAVR</sequence>
<feature type="region of interest" description="Disordered" evidence="1">
    <location>
        <begin position="1"/>
        <end position="46"/>
    </location>
</feature>
<evidence type="ECO:0000313" key="3">
    <source>
        <dbReference type="Proteomes" id="UP000827986"/>
    </source>
</evidence>